<proteinExistence type="predicted"/>
<protein>
    <submittedName>
        <fullName evidence="2">Uncharacterized protein (TIGR00369 family)</fullName>
    </submittedName>
</protein>
<evidence type="ECO:0000259" key="1">
    <source>
        <dbReference type="Pfam" id="PF03061"/>
    </source>
</evidence>
<feature type="domain" description="Thioesterase" evidence="1">
    <location>
        <begin position="2"/>
        <end position="44"/>
    </location>
</feature>
<keyword evidence="3" id="KW-1185">Reference proteome</keyword>
<gene>
    <name evidence="2" type="ORF">FHX42_001379</name>
</gene>
<comment type="caution">
    <text evidence="2">The sequence shown here is derived from an EMBL/GenBank/DDBJ whole genome shotgun (WGS) entry which is preliminary data.</text>
</comment>
<dbReference type="Gene3D" id="3.10.129.10">
    <property type="entry name" value="Hotdog Thioesterase"/>
    <property type="match status" value="1"/>
</dbReference>
<dbReference type="AlphaFoldDB" id="A0A839DSX4"/>
<dbReference type="EMBL" id="JACGWZ010000001">
    <property type="protein sequence ID" value="MBA8824050.1"/>
    <property type="molecule type" value="Genomic_DNA"/>
</dbReference>
<name>A0A839DSX4_9PSEU</name>
<dbReference type="Proteomes" id="UP000569329">
    <property type="component" value="Unassembled WGS sequence"/>
</dbReference>
<organism evidence="2 3">
    <name type="scientific">Halosaccharopolyspora lacisalsi</name>
    <dbReference type="NCBI Taxonomy" id="1000566"/>
    <lineage>
        <taxon>Bacteria</taxon>
        <taxon>Bacillati</taxon>
        <taxon>Actinomycetota</taxon>
        <taxon>Actinomycetes</taxon>
        <taxon>Pseudonocardiales</taxon>
        <taxon>Pseudonocardiaceae</taxon>
        <taxon>Halosaccharopolyspora</taxon>
    </lineage>
</organism>
<dbReference type="RefSeq" id="WP_407926200.1">
    <property type="nucleotide sequence ID" value="NZ_JACGWZ010000001.1"/>
</dbReference>
<dbReference type="Pfam" id="PF03061">
    <property type="entry name" value="4HBT"/>
    <property type="match status" value="1"/>
</dbReference>
<accession>A0A839DSX4</accession>
<sequence>MDLSCTHHRPPADQRMIGAATPLHRGRDLATYEITLNDEDGNRTCTARLTCVLREHPSHRHPS</sequence>
<dbReference type="InterPro" id="IPR006683">
    <property type="entry name" value="Thioestr_dom"/>
</dbReference>
<dbReference type="SUPFAM" id="SSF54637">
    <property type="entry name" value="Thioesterase/thiol ester dehydrase-isomerase"/>
    <property type="match status" value="1"/>
</dbReference>
<dbReference type="InterPro" id="IPR029069">
    <property type="entry name" value="HotDog_dom_sf"/>
</dbReference>
<evidence type="ECO:0000313" key="3">
    <source>
        <dbReference type="Proteomes" id="UP000569329"/>
    </source>
</evidence>
<reference evidence="2 3" key="1">
    <citation type="submission" date="2020-07" db="EMBL/GenBank/DDBJ databases">
        <title>Sequencing the genomes of 1000 actinobacteria strains.</title>
        <authorList>
            <person name="Klenk H.-P."/>
        </authorList>
    </citation>
    <scope>NUCLEOTIDE SEQUENCE [LARGE SCALE GENOMIC DNA]</scope>
    <source>
        <strain evidence="2 3">DSM 45975</strain>
    </source>
</reference>
<evidence type="ECO:0000313" key="2">
    <source>
        <dbReference type="EMBL" id="MBA8824050.1"/>
    </source>
</evidence>